<feature type="binding site" evidence="4">
    <location>
        <position position="131"/>
    </location>
    <ligand>
        <name>Zn(2+)</name>
        <dbReference type="ChEBI" id="CHEBI:29105"/>
    </ligand>
</feature>
<organism evidence="6 7">
    <name type="scientific">Lachnotalea glycerini</name>
    <dbReference type="NCBI Taxonomy" id="1763509"/>
    <lineage>
        <taxon>Bacteria</taxon>
        <taxon>Bacillati</taxon>
        <taxon>Bacillota</taxon>
        <taxon>Clostridia</taxon>
        <taxon>Lachnospirales</taxon>
        <taxon>Lachnospiraceae</taxon>
        <taxon>Lachnotalea</taxon>
    </lineage>
</organism>
<dbReference type="SUPFAM" id="SSF52467">
    <property type="entry name" value="DHS-like NAD/FAD-binding domain"/>
    <property type="match status" value="1"/>
</dbReference>
<dbReference type="InterPro" id="IPR026590">
    <property type="entry name" value="Ssirtuin_cat_dom"/>
</dbReference>
<feature type="binding site" evidence="4">
    <location>
        <position position="152"/>
    </location>
    <ligand>
        <name>Zn(2+)</name>
        <dbReference type="ChEBI" id="CHEBI:29105"/>
    </ligand>
</feature>
<reference evidence="6 7" key="1">
    <citation type="journal article" date="2017" name="Genome Announc.">
        <title>Draft Genome Sequence of a Sporulating and Motile Strain of Lachnotalea glycerini Isolated from Water in Quebec City, Canada.</title>
        <authorList>
            <person name="Maheux A.F."/>
            <person name="Boudreau D.K."/>
            <person name="Berube E."/>
            <person name="Boissinot M."/>
            <person name="Raymond F."/>
            <person name="Brodeur S."/>
            <person name="Corbeil J."/>
            <person name="Isabel S."/>
            <person name="Omar R.F."/>
            <person name="Bergeron M.G."/>
        </authorList>
    </citation>
    <scope>NUCLEOTIDE SEQUENCE [LARGE SCALE GENOMIC DNA]</scope>
    <source>
        <strain evidence="6 7">CCRI-19302</strain>
    </source>
</reference>
<keyword evidence="7" id="KW-1185">Reference proteome</keyword>
<dbReference type="GO" id="GO:0046872">
    <property type="term" value="F:metal ion binding"/>
    <property type="evidence" value="ECO:0007669"/>
    <property type="project" value="UniProtKB-KW"/>
</dbReference>
<keyword evidence="4" id="KW-0862">Zinc</keyword>
<dbReference type="Gene3D" id="3.40.50.1220">
    <property type="entry name" value="TPP-binding domain"/>
    <property type="match status" value="1"/>
</dbReference>
<dbReference type="PROSITE" id="PS50305">
    <property type="entry name" value="SIRTUIN"/>
    <property type="match status" value="1"/>
</dbReference>
<dbReference type="Gene3D" id="3.30.1600.10">
    <property type="entry name" value="SIR2/SIRT2 'Small Domain"/>
    <property type="match status" value="1"/>
</dbReference>
<evidence type="ECO:0000256" key="3">
    <source>
        <dbReference type="ARBA" id="ARBA00023027"/>
    </source>
</evidence>
<dbReference type="InterPro" id="IPR003000">
    <property type="entry name" value="Sirtuin"/>
</dbReference>
<dbReference type="OrthoDB" id="9800582at2"/>
<dbReference type="InterPro" id="IPR026591">
    <property type="entry name" value="Sirtuin_cat_small_dom_sf"/>
</dbReference>
<dbReference type="PANTHER" id="PTHR11085">
    <property type="entry name" value="NAD-DEPENDENT PROTEIN DEACYLASE SIRTUIN-5, MITOCHONDRIAL-RELATED"/>
    <property type="match status" value="1"/>
</dbReference>
<proteinExistence type="predicted"/>
<keyword evidence="3" id="KW-0520">NAD</keyword>
<feature type="binding site" evidence="4">
    <location>
        <position position="155"/>
    </location>
    <ligand>
        <name>Zn(2+)</name>
        <dbReference type="ChEBI" id="CHEBI:29105"/>
    </ligand>
</feature>
<evidence type="ECO:0000259" key="5">
    <source>
        <dbReference type="PROSITE" id="PS50305"/>
    </source>
</evidence>
<dbReference type="Proteomes" id="UP000216411">
    <property type="component" value="Unassembled WGS sequence"/>
</dbReference>
<evidence type="ECO:0000313" key="7">
    <source>
        <dbReference type="Proteomes" id="UP000216411"/>
    </source>
</evidence>
<dbReference type="InterPro" id="IPR029035">
    <property type="entry name" value="DHS-like_NAD/FAD-binding_dom"/>
</dbReference>
<dbReference type="EMBL" id="NOKA02000021">
    <property type="protein sequence ID" value="RDY31142.1"/>
    <property type="molecule type" value="Genomic_DNA"/>
</dbReference>
<protein>
    <recommendedName>
        <fullName evidence="1">protein acetyllysine N-acetyltransferase</fullName>
        <ecNumber evidence="1">2.3.1.286</ecNumber>
    </recommendedName>
</protein>
<comment type="caution">
    <text evidence="4">Lacks conserved residue(s) required for the propagation of feature annotation.</text>
</comment>
<evidence type="ECO:0000256" key="1">
    <source>
        <dbReference type="ARBA" id="ARBA00012928"/>
    </source>
</evidence>
<dbReference type="InterPro" id="IPR050134">
    <property type="entry name" value="NAD-dep_sirtuin_deacylases"/>
</dbReference>
<evidence type="ECO:0000256" key="4">
    <source>
        <dbReference type="PROSITE-ProRule" id="PRU00236"/>
    </source>
</evidence>
<accession>A0A371JEI3</accession>
<feature type="binding site" evidence="4">
    <location>
        <position position="134"/>
    </location>
    <ligand>
        <name>Zn(2+)</name>
        <dbReference type="ChEBI" id="CHEBI:29105"/>
    </ligand>
</feature>
<gene>
    <name evidence="6" type="ORF">CG710_011165</name>
</gene>
<comment type="caution">
    <text evidence="6">The sequence shown here is derived from an EMBL/GenBank/DDBJ whole genome shotgun (WGS) entry which is preliminary data.</text>
</comment>
<name>A0A371JEI3_9FIRM</name>
<evidence type="ECO:0000256" key="2">
    <source>
        <dbReference type="ARBA" id="ARBA00022679"/>
    </source>
</evidence>
<dbReference type="Pfam" id="PF02146">
    <property type="entry name" value="SIR2"/>
    <property type="match status" value="1"/>
</dbReference>
<sequence length="257" mass="29915">MNMNIIQLEELISNSQNIVCINGRGMTYDCGYPEYWTQNYSYYFENKYGKSMEEIYNIGFYSTRSKEFFEIYKEEILKFKFKPSLSYYKLAQLEKIGRLKCCITKGIFNLAQRAGCKNVIDIYGNVYDNICPKCGQRYSVDYMIQSKGLPKCLECNSAIRPDVKMIGELIDNNKVTKAMNAISTADMLLILDTGYNGEFKEYLSHYYGNKAVLIKDTYHESDKLANYIIYDKSKNVLTKLSDEKVHIIYDKLEVVNH</sequence>
<dbReference type="GO" id="GO:0070403">
    <property type="term" value="F:NAD+ binding"/>
    <property type="evidence" value="ECO:0007669"/>
    <property type="project" value="InterPro"/>
</dbReference>
<evidence type="ECO:0000313" key="6">
    <source>
        <dbReference type="EMBL" id="RDY31142.1"/>
    </source>
</evidence>
<dbReference type="GO" id="GO:0017136">
    <property type="term" value="F:histone deacetylase activity, NAD-dependent"/>
    <property type="evidence" value="ECO:0007669"/>
    <property type="project" value="TreeGrafter"/>
</dbReference>
<feature type="domain" description="Deacetylase sirtuin-type" evidence="5">
    <location>
        <begin position="1"/>
        <end position="257"/>
    </location>
</feature>
<dbReference type="AlphaFoldDB" id="A0A371JEI3"/>
<keyword evidence="4" id="KW-0479">Metal-binding</keyword>
<dbReference type="EC" id="2.3.1.286" evidence="1"/>
<dbReference type="PANTHER" id="PTHR11085:SF4">
    <property type="entry name" value="NAD-DEPENDENT PROTEIN DEACYLASE"/>
    <property type="match status" value="1"/>
</dbReference>
<keyword evidence="2" id="KW-0808">Transferase</keyword>